<dbReference type="GO" id="GO:0030288">
    <property type="term" value="C:outer membrane-bounded periplasmic space"/>
    <property type="evidence" value="ECO:0007669"/>
    <property type="project" value="TreeGrafter"/>
</dbReference>
<evidence type="ECO:0000256" key="1">
    <source>
        <dbReference type="ARBA" id="ARBA00002624"/>
    </source>
</evidence>
<evidence type="ECO:0000256" key="6">
    <source>
        <dbReference type="ARBA" id="ARBA00012448"/>
    </source>
</evidence>
<protein>
    <recommendedName>
        <fullName evidence="7">Penicillin-binding protein 1A</fullName>
        <ecNumber evidence="24">2.4.99.28</ecNumber>
        <ecNumber evidence="6">3.4.16.4</ecNumber>
    </recommendedName>
</protein>
<evidence type="ECO:0000256" key="22">
    <source>
        <dbReference type="ARBA" id="ARBA00023316"/>
    </source>
</evidence>
<dbReference type="PANTHER" id="PTHR32282">
    <property type="entry name" value="BINDING PROTEIN TRANSPEPTIDASE, PUTATIVE-RELATED"/>
    <property type="match status" value="1"/>
</dbReference>
<evidence type="ECO:0000256" key="5">
    <source>
        <dbReference type="ARBA" id="ARBA00007739"/>
    </source>
</evidence>
<dbReference type="Gene3D" id="3.40.710.10">
    <property type="entry name" value="DD-peptidase/beta-lactamase superfamily"/>
    <property type="match status" value="1"/>
</dbReference>
<feature type="domain" description="Penicillin-binding protein transpeptidase" evidence="28">
    <location>
        <begin position="375"/>
        <end position="608"/>
    </location>
</feature>
<organism evidence="30">
    <name type="scientific">Proteinivorax hydrogeniformans</name>
    <dbReference type="NCBI Taxonomy" id="1826727"/>
    <lineage>
        <taxon>Bacteria</taxon>
        <taxon>Bacillati</taxon>
        <taxon>Bacillota</taxon>
        <taxon>Clostridia</taxon>
        <taxon>Eubacteriales</taxon>
        <taxon>Proteinivoracaceae</taxon>
        <taxon>Proteinivorax</taxon>
    </lineage>
</organism>
<evidence type="ECO:0000256" key="20">
    <source>
        <dbReference type="ARBA" id="ARBA00023251"/>
    </source>
</evidence>
<keyword evidence="22" id="KW-0961">Cell wall biogenesis/degradation</keyword>
<dbReference type="SUPFAM" id="SSF53955">
    <property type="entry name" value="Lysozyme-like"/>
    <property type="match status" value="1"/>
</dbReference>
<gene>
    <name evidence="30" type="ORF">PRVXH_002621</name>
</gene>
<comment type="pathway">
    <text evidence="26">Glycan biosynthesis.</text>
</comment>
<keyword evidence="11" id="KW-0328">Glycosyltransferase</keyword>
<evidence type="ECO:0000256" key="4">
    <source>
        <dbReference type="ARBA" id="ARBA00007090"/>
    </source>
</evidence>
<dbReference type="GO" id="GO:0008360">
    <property type="term" value="P:regulation of cell shape"/>
    <property type="evidence" value="ECO:0007669"/>
    <property type="project" value="UniProtKB-KW"/>
</dbReference>
<sequence>MTDENGKFKSRKDRYMKKRKEKTQAKRFTFKQITLSFVILLLLLAVSVSGYLVYLAYTIPQPDLEELSAPSMVFSRDYEEMGLTNYRQIYTPIENISPYLINAIIAVEDNSFYDHIGFDPIAIARASLVNLTQRRYAQGGSTITQQLAKNVFLTGERAMNRKVKELVYAIRIEQLYSKNEILEQYLNTIYFGHGNYGVGAASRYFFNKTPDELTLDEATLLAGIINGPYLFTPDLDRNITPPEASEEFNPREEQDIEVLSQSRTYRRRTLVLNRMLNQEFISDQQFQEANNTLIDLDLINTAGDIQTININRAAKEANMILSNMGYDNPYYERSGFQIITTLDLSLQKQMDNVAIGKYENIVGDNPRPEEFHLGAITIDSATGEILAARGNWRNTGWSYLFSGNARPGSAMKPIYYAYFLENGDYTPLTLRPCSSEVAEQFEEDFGAEITDFTGDYHESELNLRQAMAESCNMYAVTTAAEIVSQNRIADFQSFLNNYNIHGINPNYPASILGSDSQSLLNMVAAYATFNNGGYLVEPYMVQEIRDIDGNTIYAANPQPGPQVISPEVAFLTASLMRSVIDSPDGTASYIRGTVPNVDVSLKTGTDVGSARNTYSIAGSSGGLTTLVSVQESRYTDAFKQEIIRLPSGTAARFWANYMNRALPILHPEGVPVLQPPQGVTEVILCSDSLLLATDNCPDPFTEFFITGTEPQKSCDIHGDDTYKICIDSWQLATDYCPENRVWERQYRFFEPPPTERCSVHAPPLEDEDEENGMIEDEFIDDDEQEEEDEDEDGEQDEEDEPDIDDPEEAVDDDTEENNNEED</sequence>
<dbReference type="GO" id="GO:0008658">
    <property type="term" value="F:penicillin binding"/>
    <property type="evidence" value="ECO:0007669"/>
    <property type="project" value="InterPro"/>
</dbReference>
<dbReference type="InterPro" id="IPR036950">
    <property type="entry name" value="PBP_transglycosylase"/>
</dbReference>
<dbReference type="Pfam" id="PF00912">
    <property type="entry name" value="Transgly"/>
    <property type="match status" value="1"/>
</dbReference>
<dbReference type="GO" id="GO:0009002">
    <property type="term" value="F:serine-type D-Ala-D-Ala carboxypeptidase activity"/>
    <property type="evidence" value="ECO:0007669"/>
    <property type="project" value="UniProtKB-EC"/>
</dbReference>
<comment type="catalytic activity">
    <reaction evidence="25">
        <text>[GlcNAc-(1-&gt;4)-Mur2Ac(oyl-L-Ala-gamma-D-Glu-L-Lys-D-Ala-D-Ala)](n)-di-trans,octa-cis-undecaprenyl diphosphate + beta-D-GlcNAc-(1-&gt;4)-Mur2Ac(oyl-L-Ala-gamma-D-Glu-L-Lys-D-Ala-D-Ala)-di-trans,octa-cis-undecaprenyl diphosphate = [GlcNAc-(1-&gt;4)-Mur2Ac(oyl-L-Ala-gamma-D-Glu-L-Lys-D-Ala-D-Ala)](n+1)-di-trans,octa-cis-undecaprenyl diphosphate + di-trans,octa-cis-undecaprenyl diphosphate + H(+)</text>
        <dbReference type="Rhea" id="RHEA:23708"/>
        <dbReference type="Rhea" id="RHEA-COMP:9602"/>
        <dbReference type="Rhea" id="RHEA-COMP:9603"/>
        <dbReference type="ChEBI" id="CHEBI:15378"/>
        <dbReference type="ChEBI" id="CHEBI:58405"/>
        <dbReference type="ChEBI" id="CHEBI:60033"/>
        <dbReference type="ChEBI" id="CHEBI:78435"/>
        <dbReference type="EC" id="2.4.99.28"/>
    </reaction>
</comment>
<keyword evidence="18" id="KW-1133">Transmembrane helix</keyword>
<evidence type="ECO:0000259" key="29">
    <source>
        <dbReference type="Pfam" id="PF00912"/>
    </source>
</evidence>
<keyword evidence="19" id="KW-0472">Membrane</keyword>
<evidence type="ECO:0000256" key="24">
    <source>
        <dbReference type="ARBA" id="ARBA00044770"/>
    </source>
</evidence>
<comment type="catalytic activity">
    <reaction evidence="23">
        <text>Preferential cleavage: (Ac)2-L-Lys-D-Ala-|-D-Ala. Also transpeptidation of peptidyl-alanyl moieties that are N-acyl substituents of D-alanine.</text>
        <dbReference type="EC" id="3.4.16.4"/>
    </reaction>
</comment>
<dbReference type="GO" id="GO:0046677">
    <property type="term" value="P:response to antibiotic"/>
    <property type="evidence" value="ECO:0007669"/>
    <property type="project" value="UniProtKB-KW"/>
</dbReference>
<evidence type="ECO:0000256" key="27">
    <source>
        <dbReference type="SAM" id="MobiDB-lite"/>
    </source>
</evidence>
<name>A0AAU8HT55_9FIRM</name>
<dbReference type="InterPro" id="IPR001460">
    <property type="entry name" value="PCN-bd_Tpept"/>
</dbReference>
<accession>A0AAU8HT55</accession>
<evidence type="ECO:0000256" key="15">
    <source>
        <dbReference type="ARBA" id="ARBA00022960"/>
    </source>
</evidence>
<keyword evidence="13" id="KW-0812">Transmembrane</keyword>
<evidence type="ECO:0000256" key="18">
    <source>
        <dbReference type="ARBA" id="ARBA00022989"/>
    </source>
</evidence>
<evidence type="ECO:0000256" key="9">
    <source>
        <dbReference type="ARBA" id="ARBA00022645"/>
    </source>
</evidence>
<comment type="function">
    <text evidence="1">Cell wall formation. Synthesis of cross-linked peptidoglycan from the lipid intermediates. The enzyme has a penicillin-insensitive transglycosylase N-terminal domain (formation of linear glycan strands) and a penicillin-sensitive transpeptidase C-terminal domain (cross-linking of the peptide subunits).</text>
</comment>
<dbReference type="InterPro" id="IPR001264">
    <property type="entry name" value="Glyco_trans_51"/>
</dbReference>
<keyword evidence="20" id="KW-0046">Antibiotic resistance</keyword>
<comment type="subcellular location">
    <subcellularLocation>
        <location evidence="2">Cell membrane</location>
        <topology evidence="2">Single-pass type II membrane protein</topology>
    </subcellularLocation>
</comment>
<evidence type="ECO:0000256" key="16">
    <source>
        <dbReference type="ARBA" id="ARBA00022968"/>
    </source>
</evidence>
<keyword evidence="9" id="KW-0121">Carboxypeptidase</keyword>
<reference evidence="30" key="2">
    <citation type="submission" date="2024-06" db="EMBL/GenBank/DDBJ databases">
        <authorList>
            <person name="Petrova K.O."/>
            <person name="Toshchakov S.V."/>
            <person name="Boltjanskaja Y.V."/>
            <person name="Kevbrin V.V."/>
        </authorList>
    </citation>
    <scope>NUCLEOTIDE SEQUENCE</scope>
    <source>
        <strain evidence="30">Z-710</strain>
    </source>
</reference>
<evidence type="ECO:0000256" key="19">
    <source>
        <dbReference type="ARBA" id="ARBA00023136"/>
    </source>
</evidence>
<evidence type="ECO:0000256" key="8">
    <source>
        <dbReference type="ARBA" id="ARBA00022475"/>
    </source>
</evidence>
<keyword evidence="12" id="KW-0808">Transferase</keyword>
<evidence type="ECO:0000313" key="30">
    <source>
        <dbReference type="EMBL" id="XCI28654.1"/>
    </source>
</evidence>
<keyword evidence="17" id="KW-0573">Peptidoglycan synthesis</keyword>
<keyword evidence="15" id="KW-0133">Cell shape</keyword>
<dbReference type="Pfam" id="PF00905">
    <property type="entry name" value="Transpeptidase"/>
    <property type="match status" value="1"/>
</dbReference>
<evidence type="ECO:0000256" key="21">
    <source>
        <dbReference type="ARBA" id="ARBA00023268"/>
    </source>
</evidence>
<evidence type="ECO:0000256" key="7">
    <source>
        <dbReference type="ARBA" id="ARBA00018638"/>
    </source>
</evidence>
<comment type="similarity">
    <text evidence="5">In the N-terminal section; belongs to the glycosyltransferase 51 family.</text>
</comment>
<dbReference type="Gene3D" id="1.10.3810.10">
    <property type="entry name" value="Biosynthetic peptidoglycan transglycosylase-like"/>
    <property type="match status" value="1"/>
</dbReference>
<dbReference type="InterPro" id="IPR050396">
    <property type="entry name" value="Glycosyltr_51/Transpeptidase"/>
</dbReference>
<feature type="region of interest" description="Disordered" evidence="27">
    <location>
        <begin position="1"/>
        <end position="20"/>
    </location>
</feature>
<evidence type="ECO:0000256" key="17">
    <source>
        <dbReference type="ARBA" id="ARBA00022984"/>
    </source>
</evidence>
<keyword evidence="14" id="KW-0378">Hydrolase</keyword>
<dbReference type="GO" id="GO:0009252">
    <property type="term" value="P:peptidoglycan biosynthetic process"/>
    <property type="evidence" value="ECO:0007669"/>
    <property type="project" value="UniProtKB-KW"/>
</dbReference>
<dbReference type="InterPro" id="IPR023346">
    <property type="entry name" value="Lysozyme-like_dom_sf"/>
</dbReference>
<dbReference type="RefSeq" id="WP_353893206.1">
    <property type="nucleotide sequence ID" value="NZ_CP159485.1"/>
</dbReference>
<dbReference type="EC" id="2.4.99.28" evidence="24"/>
<dbReference type="FunFam" id="1.10.3810.10:FF:000001">
    <property type="entry name" value="Penicillin-binding protein 1A"/>
    <property type="match status" value="1"/>
</dbReference>
<evidence type="ECO:0000256" key="23">
    <source>
        <dbReference type="ARBA" id="ARBA00034000"/>
    </source>
</evidence>
<evidence type="ECO:0000259" key="28">
    <source>
        <dbReference type="Pfam" id="PF00905"/>
    </source>
</evidence>
<comment type="pathway">
    <text evidence="3">Cell wall biogenesis; peptidoglycan biosynthesis.</text>
</comment>
<dbReference type="EC" id="3.4.16.4" evidence="6"/>
<dbReference type="GO" id="GO:0071555">
    <property type="term" value="P:cell wall organization"/>
    <property type="evidence" value="ECO:0007669"/>
    <property type="project" value="UniProtKB-KW"/>
</dbReference>
<proteinExistence type="inferred from homology"/>
<dbReference type="GO" id="GO:0005886">
    <property type="term" value="C:plasma membrane"/>
    <property type="evidence" value="ECO:0007669"/>
    <property type="project" value="UniProtKB-SubCell"/>
</dbReference>
<keyword evidence="21" id="KW-0511">Multifunctional enzyme</keyword>
<evidence type="ECO:0000256" key="26">
    <source>
        <dbReference type="ARBA" id="ARBA00060592"/>
    </source>
</evidence>
<dbReference type="PANTHER" id="PTHR32282:SF33">
    <property type="entry name" value="PEPTIDOGLYCAN GLYCOSYLTRANSFERASE"/>
    <property type="match status" value="1"/>
</dbReference>
<evidence type="ECO:0000256" key="11">
    <source>
        <dbReference type="ARBA" id="ARBA00022676"/>
    </source>
</evidence>
<keyword evidence="8" id="KW-1003">Cell membrane</keyword>
<feature type="domain" description="Glycosyl transferase family 51" evidence="29">
    <location>
        <begin position="85"/>
        <end position="235"/>
    </location>
</feature>
<feature type="region of interest" description="Disordered" evidence="27">
    <location>
        <begin position="752"/>
        <end position="822"/>
    </location>
</feature>
<dbReference type="InterPro" id="IPR012338">
    <property type="entry name" value="Beta-lactam/transpept-like"/>
</dbReference>
<evidence type="ECO:0000256" key="2">
    <source>
        <dbReference type="ARBA" id="ARBA00004401"/>
    </source>
</evidence>
<feature type="compositionally biased region" description="Acidic residues" evidence="27">
    <location>
        <begin position="764"/>
        <end position="822"/>
    </location>
</feature>
<evidence type="ECO:0000256" key="13">
    <source>
        <dbReference type="ARBA" id="ARBA00022692"/>
    </source>
</evidence>
<evidence type="ECO:0000256" key="14">
    <source>
        <dbReference type="ARBA" id="ARBA00022801"/>
    </source>
</evidence>
<dbReference type="SUPFAM" id="SSF56601">
    <property type="entry name" value="beta-lactamase/transpeptidase-like"/>
    <property type="match status" value="1"/>
</dbReference>
<dbReference type="GO" id="GO:0008955">
    <property type="term" value="F:peptidoglycan glycosyltransferase activity"/>
    <property type="evidence" value="ECO:0007669"/>
    <property type="project" value="UniProtKB-EC"/>
</dbReference>
<comment type="similarity">
    <text evidence="4">In the C-terminal section; belongs to the transpeptidase family.</text>
</comment>
<evidence type="ECO:0000256" key="12">
    <source>
        <dbReference type="ARBA" id="ARBA00022679"/>
    </source>
</evidence>
<keyword evidence="16" id="KW-0735">Signal-anchor</keyword>
<evidence type="ECO:0000256" key="10">
    <source>
        <dbReference type="ARBA" id="ARBA00022670"/>
    </source>
</evidence>
<dbReference type="EMBL" id="CP159485">
    <property type="protein sequence ID" value="XCI28654.1"/>
    <property type="molecule type" value="Genomic_DNA"/>
</dbReference>
<evidence type="ECO:0000256" key="25">
    <source>
        <dbReference type="ARBA" id="ARBA00049902"/>
    </source>
</evidence>
<keyword evidence="10" id="KW-0645">Protease</keyword>
<evidence type="ECO:0000256" key="3">
    <source>
        <dbReference type="ARBA" id="ARBA00004752"/>
    </source>
</evidence>
<dbReference type="GO" id="GO:0006508">
    <property type="term" value="P:proteolysis"/>
    <property type="evidence" value="ECO:0007669"/>
    <property type="project" value="UniProtKB-KW"/>
</dbReference>
<reference evidence="30" key="1">
    <citation type="journal article" date="2018" name="Antonie Van Leeuwenhoek">
        <title>Proteinivorax hydrogeniformans sp. nov., an anaerobic, haloalkaliphilic bacterium fermenting proteinaceous compounds with high hydrogen production.</title>
        <authorList>
            <person name="Boltyanskaya Y."/>
            <person name="Detkova E."/>
            <person name="Pimenov N."/>
            <person name="Kevbrin V."/>
        </authorList>
    </citation>
    <scope>NUCLEOTIDE SEQUENCE</scope>
    <source>
        <strain evidence="30">Z-710</strain>
    </source>
</reference>
<feature type="compositionally biased region" description="Basic residues" evidence="27">
    <location>
        <begin position="8"/>
        <end position="20"/>
    </location>
</feature>
<dbReference type="AlphaFoldDB" id="A0AAU8HT55"/>